<evidence type="ECO:0000313" key="3">
    <source>
        <dbReference type="Proteomes" id="UP000245119"/>
    </source>
</evidence>
<evidence type="ECO:0000256" key="1">
    <source>
        <dbReference type="SAM" id="MobiDB-lite"/>
    </source>
</evidence>
<name>A0A2T7PIL0_POMCA</name>
<feature type="compositionally biased region" description="Low complexity" evidence="1">
    <location>
        <begin position="1"/>
        <end position="17"/>
    </location>
</feature>
<dbReference type="OrthoDB" id="6140842at2759"/>
<reference evidence="2 3" key="1">
    <citation type="submission" date="2018-04" db="EMBL/GenBank/DDBJ databases">
        <title>The genome of golden apple snail Pomacea canaliculata provides insight into stress tolerance and invasive adaptation.</title>
        <authorList>
            <person name="Liu C."/>
            <person name="Liu B."/>
            <person name="Ren Y."/>
            <person name="Zhang Y."/>
            <person name="Wang H."/>
            <person name="Li S."/>
            <person name="Jiang F."/>
            <person name="Yin L."/>
            <person name="Zhang G."/>
            <person name="Qian W."/>
            <person name="Fan W."/>
        </authorList>
    </citation>
    <scope>NUCLEOTIDE SEQUENCE [LARGE SCALE GENOMIC DNA]</scope>
    <source>
        <strain evidence="2">SZHN2017</strain>
        <tissue evidence="2">Muscle</tissue>
    </source>
</reference>
<dbReference type="Proteomes" id="UP000245119">
    <property type="component" value="Linkage Group LG3"/>
</dbReference>
<organism evidence="2 3">
    <name type="scientific">Pomacea canaliculata</name>
    <name type="common">Golden apple snail</name>
    <dbReference type="NCBI Taxonomy" id="400727"/>
    <lineage>
        <taxon>Eukaryota</taxon>
        <taxon>Metazoa</taxon>
        <taxon>Spiralia</taxon>
        <taxon>Lophotrochozoa</taxon>
        <taxon>Mollusca</taxon>
        <taxon>Gastropoda</taxon>
        <taxon>Caenogastropoda</taxon>
        <taxon>Architaenioglossa</taxon>
        <taxon>Ampullarioidea</taxon>
        <taxon>Ampullariidae</taxon>
        <taxon>Pomacea</taxon>
    </lineage>
</organism>
<dbReference type="PANTHER" id="PTHR34833">
    <property type="entry name" value="GENE, 17359-RELATED"/>
    <property type="match status" value="1"/>
</dbReference>
<dbReference type="AlphaFoldDB" id="A0A2T7PIL0"/>
<proteinExistence type="predicted"/>
<protein>
    <submittedName>
        <fullName evidence="2">Uncharacterized protein</fullName>
    </submittedName>
</protein>
<sequence>MAARPNSNTSESTSASSGVNEVSGTGSSRQWMSCGGPILFTGTWDVEVTYFTGPGGLRDYRAQVSADNQSVGIGSRSGEATSDLAYLSRQPPGYSFPLAKHGRVGEIGWPVETFKTVKGFQN</sequence>
<accession>A0A2T7PIL0</accession>
<evidence type="ECO:0000313" key="2">
    <source>
        <dbReference type="EMBL" id="PVD33220.1"/>
    </source>
</evidence>
<gene>
    <name evidence="2" type="ORF">C0Q70_04471</name>
</gene>
<feature type="compositionally biased region" description="Polar residues" evidence="1">
    <location>
        <begin position="18"/>
        <end position="31"/>
    </location>
</feature>
<keyword evidence="3" id="KW-1185">Reference proteome</keyword>
<comment type="caution">
    <text evidence="2">The sequence shown here is derived from an EMBL/GenBank/DDBJ whole genome shotgun (WGS) entry which is preliminary data.</text>
</comment>
<dbReference type="Pfam" id="PF15123">
    <property type="entry name" value="DUF4562"/>
    <property type="match status" value="1"/>
</dbReference>
<feature type="region of interest" description="Disordered" evidence="1">
    <location>
        <begin position="1"/>
        <end position="31"/>
    </location>
</feature>
<dbReference type="EMBL" id="PZQS01000003">
    <property type="protein sequence ID" value="PVD33220.1"/>
    <property type="molecule type" value="Genomic_DNA"/>
</dbReference>
<dbReference type="InterPro" id="IPR027814">
    <property type="entry name" value="DUF4562"/>
</dbReference>
<dbReference type="PANTHER" id="PTHR34833:SF1">
    <property type="entry name" value="GENE, 17359-RELATED"/>
    <property type="match status" value="1"/>
</dbReference>